<gene>
    <name evidence="1" type="ORF">HHI_13174</name>
</gene>
<dbReference type="InterPro" id="IPR036390">
    <property type="entry name" value="WH_DNA-bd_sf"/>
</dbReference>
<reference evidence="1 2" key="1">
    <citation type="submission" date="2013-04" db="EMBL/GenBank/DDBJ databases">
        <title>Hyphomonas hirschiana VP5 Genome Sequencing.</title>
        <authorList>
            <person name="Lai Q."/>
            <person name="Shao Z."/>
        </authorList>
    </citation>
    <scope>NUCLEOTIDE SEQUENCE [LARGE SCALE GENOMIC DNA]</scope>
    <source>
        <strain evidence="1 2">VP5</strain>
    </source>
</reference>
<evidence type="ECO:0008006" key="3">
    <source>
        <dbReference type="Google" id="ProtNLM"/>
    </source>
</evidence>
<dbReference type="Proteomes" id="UP000025061">
    <property type="component" value="Unassembled WGS sequence"/>
</dbReference>
<accession>A0A059FLM1</accession>
<comment type="caution">
    <text evidence="1">The sequence shown here is derived from an EMBL/GenBank/DDBJ whole genome shotgun (WGS) entry which is preliminary data.</text>
</comment>
<dbReference type="OrthoDB" id="9800506at2"/>
<dbReference type="InterPro" id="IPR000944">
    <property type="entry name" value="Tscrpt_reg_Rrf2"/>
</dbReference>
<dbReference type="PROSITE" id="PS51197">
    <property type="entry name" value="HTH_RRF2_2"/>
    <property type="match status" value="1"/>
</dbReference>
<protein>
    <recommendedName>
        <fullName evidence="3">Transcriptional regulator</fullName>
    </recommendedName>
</protein>
<dbReference type="PATRIC" id="fig|1280951.3.peg.2658"/>
<keyword evidence="2" id="KW-1185">Reference proteome</keyword>
<dbReference type="RefSeq" id="WP_011647716.1">
    <property type="nucleotide sequence ID" value="NZ_ARYI01000011.1"/>
</dbReference>
<dbReference type="PANTHER" id="PTHR33221:SF15">
    <property type="entry name" value="HTH-TYPE TRANSCRIPTIONAL REGULATOR YWGB-RELATED"/>
    <property type="match status" value="1"/>
</dbReference>
<sequence>MKRDSRLSSVLHAILHMAEQDRPMTSDELAVCMRTNPVVVRRTMGLLREAGFVSSERGHSGGWRIKADLARLTLRQLHEALGEPTVFAIGNRHETPECLVEQSVNSVLDSAFAEAEALLLERFASVTLADLAAEFTRRFKDYKLQKG</sequence>
<dbReference type="PANTHER" id="PTHR33221">
    <property type="entry name" value="WINGED HELIX-TURN-HELIX TRANSCRIPTIONAL REGULATOR, RRF2 FAMILY"/>
    <property type="match status" value="1"/>
</dbReference>
<proteinExistence type="predicted"/>
<name>A0A059FLM1_9PROT</name>
<dbReference type="SUPFAM" id="SSF46785">
    <property type="entry name" value="Winged helix' DNA-binding domain"/>
    <property type="match status" value="1"/>
</dbReference>
<dbReference type="GO" id="GO:0003700">
    <property type="term" value="F:DNA-binding transcription factor activity"/>
    <property type="evidence" value="ECO:0007669"/>
    <property type="project" value="TreeGrafter"/>
</dbReference>
<evidence type="ECO:0000313" key="1">
    <source>
        <dbReference type="EMBL" id="KCZ91545.1"/>
    </source>
</evidence>
<dbReference type="Gene3D" id="1.10.10.10">
    <property type="entry name" value="Winged helix-like DNA-binding domain superfamily/Winged helix DNA-binding domain"/>
    <property type="match status" value="1"/>
</dbReference>
<dbReference type="InterPro" id="IPR036388">
    <property type="entry name" value="WH-like_DNA-bd_sf"/>
</dbReference>
<dbReference type="EMBL" id="ARYI01000011">
    <property type="protein sequence ID" value="KCZ91545.1"/>
    <property type="molecule type" value="Genomic_DNA"/>
</dbReference>
<organism evidence="1 2">
    <name type="scientific">Hyphomonas hirschiana VP5</name>
    <dbReference type="NCBI Taxonomy" id="1280951"/>
    <lineage>
        <taxon>Bacteria</taxon>
        <taxon>Pseudomonadati</taxon>
        <taxon>Pseudomonadota</taxon>
        <taxon>Alphaproteobacteria</taxon>
        <taxon>Hyphomonadales</taxon>
        <taxon>Hyphomonadaceae</taxon>
        <taxon>Hyphomonas</taxon>
    </lineage>
</organism>
<dbReference type="Pfam" id="PF02082">
    <property type="entry name" value="Rrf2"/>
    <property type="match status" value="1"/>
</dbReference>
<evidence type="ECO:0000313" key="2">
    <source>
        <dbReference type="Proteomes" id="UP000025061"/>
    </source>
</evidence>
<dbReference type="AlphaFoldDB" id="A0A059FLM1"/>
<dbReference type="GO" id="GO:0005829">
    <property type="term" value="C:cytosol"/>
    <property type="evidence" value="ECO:0007669"/>
    <property type="project" value="TreeGrafter"/>
</dbReference>